<name>A0A8B6GWK3_MYTGA</name>
<accession>A0A8B6GWK3</accession>
<dbReference type="AlphaFoldDB" id="A0A8B6GWK3"/>
<gene>
    <name evidence="1" type="ORF">MGAL_10B042005</name>
</gene>
<dbReference type="OrthoDB" id="6195814at2759"/>
<dbReference type="EMBL" id="UYJE01009100">
    <property type="protein sequence ID" value="VDI70012.1"/>
    <property type="molecule type" value="Genomic_DNA"/>
</dbReference>
<organism evidence="1 2">
    <name type="scientific">Mytilus galloprovincialis</name>
    <name type="common">Mediterranean mussel</name>
    <dbReference type="NCBI Taxonomy" id="29158"/>
    <lineage>
        <taxon>Eukaryota</taxon>
        <taxon>Metazoa</taxon>
        <taxon>Spiralia</taxon>
        <taxon>Lophotrochozoa</taxon>
        <taxon>Mollusca</taxon>
        <taxon>Bivalvia</taxon>
        <taxon>Autobranchia</taxon>
        <taxon>Pteriomorphia</taxon>
        <taxon>Mytilida</taxon>
        <taxon>Mytiloidea</taxon>
        <taxon>Mytilidae</taxon>
        <taxon>Mytilinae</taxon>
        <taxon>Mytilus</taxon>
    </lineage>
</organism>
<evidence type="ECO:0000313" key="2">
    <source>
        <dbReference type="Proteomes" id="UP000596742"/>
    </source>
</evidence>
<reference evidence="1" key="1">
    <citation type="submission" date="2018-11" db="EMBL/GenBank/DDBJ databases">
        <authorList>
            <person name="Alioto T."/>
            <person name="Alioto T."/>
        </authorList>
    </citation>
    <scope>NUCLEOTIDE SEQUENCE</scope>
</reference>
<proteinExistence type="predicted"/>
<sequence length="170" mass="18684">MRRLSLMFINVTNLIKSISVNKSRSNPDYKCNTHDEINNENSAYYQELFNATFIVLTNYYSNSAATKDNFIKIVVYRMSHNEFNIYDWAKSGCCCHHNLVNGGATVTIGFVTAGATKADIYAPGGNATITPSTTICGTFNTWITCPTGQECSIDGNGVPYCAPIESTGKF</sequence>
<protein>
    <submittedName>
        <fullName evidence="1">Uncharacterized protein</fullName>
    </submittedName>
</protein>
<evidence type="ECO:0000313" key="1">
    <source>
        <dbReference type="EMBL" id="VDI70012.1"/>
    </source>
</evidence>
<dbReference type="Proteomes" id="UP000596742">
    <property type="component" value="Unassembled WGS sequence"/>
</dbReference>
<keyword evidence="2" id="KW-1185">Reference proteome</keyword>
<comment type="caution">
    <text evidence="1">The sequence shown here is derived from an EMBL/GenBank/DDBJ whole genome shotgun (WGS) entry which is preliminary data.</text>
</comment>